<comment type="subcellular location">
    <subcellularLocation>
        <location evidence="3">Cytoplasm</location>
    </subcellularLocation>
</comment>
<dbReference type="Gene3D" id="3.10.310.10">
    <property type="entry name" value="Diaminopimelate Epimerase, Chain A, domain 1"/>
    <property type="match status" value="2"/>
</dbReference>
<keyword evidence="2 3" id="KW-0413">Isomerase</keyword>
<dbReference type="SUPFAM" id="SSF54506">
    <property type="entry name" value="Diaminopimelate epimerase-like"/>
    <property type="match status" value="2"/>
</dbReference>
<feature type="binding site" evidence="3">
    <location>
        <begin position="116"/>
        <end position="117"/>
    </location>
    <ligand>
        <name>substrate</name>
    </ligand>
</feature>
<feature type="binding site" evidence="3">
    <location>
        <position position="220"/>
    </location>
    <ligand>
        <name>substrate</name>
    </ligand>
</feature>
<dbReference type="EC" id="5.1.1.7" evidence="3 4"/>
<dbReference type="GO" id="GO:0009089">
    <property type="term" value="P:lysine biosynthetic process via diaminopimelate"/>
    <property type="evidence" value="ECO:0007669"/>
    <property type="project" value="UniProtKB-UniRule"/>
</dbReference>
<keyword evidence="3" id="KW-0963">Cytoplasm</keyword>
<dbReference type="Pfam" id="PF01678">
    <property type="entry name" value="DAP_epimerase"/>
    <property type="match status" value="2"/>
</dbReference>
<feature type="binding site" evidence="3">
    <location>
        <position position="106"/>
    </location>
    <ligand>
        <name>substrate</name>
    </ligand>
</feature>
<reference evidence="5" key="1">
    <citation type="submission" date="2019-01" db="EMBL/GenBank/DDBJ databases">
        <authorList>
            <consortium name="Genoscope - CEA"/>
            <person name="William W."/>
        </authorList>
    </citation>
    <scope>NUCLEOTIDE SEQUENCE</scope>
    <source>
        <strain evidence="5">CR-1</strain>
    </source>
</reference>
<dbReference type="NCBIfam" id="TIGR00652">
    <property type="entry name" value="DapF"/>
    <property type="match status" value="1"/>
</dbReference>
<dbReference type="EMBL" id="CAACVI010000023">
    <property type="protein sequence ID" value="VEN74229.1"/>
    <property type="molecule type" value="Genomic_DNA"/>
</dbReference>
<gene>
    <name evidence="3 5" type="primary">dapF</name>
    <name evidence="5" type="ORF">EPICR_30164</name>
</gene>
<dbReference type="PANTHER" id="PTHR31689">
    <property type="entry name" value="DIAMINOPIMELATE EPIMERASE, CHLOROPLASTIC"/>
    <property type="match status" value="1"/>
</dbReference>
<comment type="catalytic activity">
    <reaction evidence="3">
        <text>(2S,6S)-2,6-diaminopimelate = meso-2,6-diaminopimelate</text>
        <dbReference type="Rhea" id="RHEA:15393"/>
        <dbReference type="ChEBI" id="CHEBI:57609"/>
        <dbReference type="ChEBI" id="CHEBI:57791"/>
        <dbReference type="EC" id="5.1.1.7"/>
    </reaction>
</comment>
<protein>
    <recommendedName>
        <fullName evidence="3 4">Diaminopimelate epimerase</fullName>
        <shortName evidence="3">DAP epimerase</shortName>
        <ecNumber evidence="3 4">5.1.1.7</ecNumber>
    </recommendedName>
    <alternativeName>
        <fullName evidence="3">PLP-independent amino acid racemase</fullName>
    </alternativeName>
</protein>
<comment type="similarity">
    <text evidence="1 3">Belongs to the diaminopimelate epimerase family.</text>
</comment>
<feature type="site" description="Could be important to modulate the pK values of the two catalytic cysteine residues" evidence="3">
    <location>
        <position position="188"/>
    </location>
</feature>
<dbReference type="PANTHER" id="PTHR31689:SF0">
    <property type="entry name" value="DIAMINOPIMELATE EPIMERASE"/>
    <property type="match status" value="1"/>
</dbReference>
<evidence type="ECO:0000256" key="4">
    <source>
        <dbReference type="NCBIfam" id="TIGR00652"/>
    </source>
</evidence>
<dbReference type="UniPathway" id="UPA00034">
    <property type="reaction ID" value="UER00025"/>
</dbReference>
<comment type="pathway">
    <text evidence="3">Amino-acid biosynthesis; L-lysine biosynthesis via DAP pathway; DL-2,6-diaminopimelate from LL-2,6-diaminopimelate: step 1/1.</text>
</comment>
<dbReference type="AlphaFoldDB" id="A0A484HG41"/>
<feature type="site" description="Could be important to modulate the pK values of the two catalytic cysteine residues" evidence="3">
    <location>
        <position position="238"/>
    </location>
</feature>
<feature type="active site" description="Proton acceptor" evidence="3">
    <location>
        <position position="248"/>
    </location>
</feature>
<dbReference type="GO" id="GO:0005829">
    <property type="term" value="C:cytosol"/>
    <property type="evidence" value="ECO:0007669"/>
    <property type="project" value="TreeGrafter"/>
</dbReference>
<comment type="subunit">
    <text evidence="3">Homodimer.</text>
</comment>
<feature type="binding site" evidence="3">
    <location>
        <begin position="249"/>
        <end position="250"/>
    </location>
    <ligand>
        <name>substrate</name>
    </ligand>
</feature>
<name>A0A484HG41_9BACT</name>
<keyword evidence="3" id="KW-0457">Lysine biosynthesis</keyword>
<evidence type="ECO:0000313" key="5">
    <source>
        <dbReference type="EMBL" id="VEN74229.1"/>
    </source>
</evidence>
<dbReference type="GO" id="GO:0008837">
    <property type="term" value="F:diaminopimelate epimerase activity"/>
    <property type="evidence" value="ECO:0007669"/>
    <property type="project" value="UniProtKB-UniRule"/>
</dbReference>
<proteinExistence type="inferred from homology"/>
<evidence type="ECO:0000256" key="3">
    <source>
        <dbReference type="HAMAP-Rule" id="MF_00197"/>
    </source>
</evidence>
<accession>A0A484HG41</accession>
<dbReference type="HAMAP" id="MF_00197">
    <property type="entry name" value="DAP_epimerase"/>
    <property type="match status" value="1"/>
</dbReference>
<comment type="function">
    <text evidence="3">Catalyzes the stereoinversion of LL-2,6-diaminopimelate (L,L-DAP) to meso-diaminopimelate (meso-DAP), a precursor of L-lysine and an essential component of the bacterial peptidoglycan.</text>
</comment>
<feature type="active site" description="Proton donor" evidence="3">
    <location>
        <position position="115"/>
    </location>
</feature>
<keyword evidence="3" id="KW-0028">Amino-acid biosynthesis</keyword>
<feature type="binding site" evidence="3">
    <location>
        <begin position="238"/>
        <end position="239"/>
    </location>
    <ligand>
        <name>substrate</name>
    </ligand>
</feature>
<dbReference type="InterPro" id="IPR001653">
    <property type="entry name" value="DAP_epimerase_DapF"/>
</dbReference>
<evidence type="ECO:0000256" key="2">
    <source>
        <dbReference type="ARBA" id="ARBA00023235"/>
    </source>
</evidence>
<organism evidence="5">
    <name type="scientific">uncultured Desulfobacteraceae bacterium</name>
    <dbReference type="NCBI Taxonomy" id="218296"/>
    <lineage>
        <taxon>Bacteria</taxon>
        <taxon>Pseudomonadati</taxon>
        <taxon>Thermodesulfobacteriota</taxon>
        <taxon>Desulfobacteria</taxon>
        <taxon>Desulfobacterales</taxon>
        <taxon>Desulfobacteraceae</taxon>
        <taxon>environmental samples</taxon>
    </lineage>
</organism>
<feature type="binding site" evidence="3">
    <location>
        <position position="53"/>
    </location>
    <ligand>
        <name>substrate</name>
    </ligand>
</feature>
<evidence type="ECO:0000256" key="1">
    <source>
        <dbReference type="ARBA" id="ARBA00010219"/>
    </source>
</evidence>
<sequence length="314" mass="35205">MYGHGRKKTPRLAYRIFATPSERLIFTILFLFEKPREKSMDKLPFYKMSGAGNDFIVIDNRNHILEEPAMENFIIKVCARKMSAGADGLILVENSETADFKWRFFNSDGKPADMCGNGARCAARFAYENKIAGKTLSFETAAGLVEAEISKTLVKLKMPDPGPPLFDAPLQTDDWAMMYDFIDTGVPHAIIRVEDIESVDVTGIGRKIRFHEAFAPKGTNVNFISYEGDGDVSMRTYERGVEDETLACGTGAIASALVKSHKTGQNSPIRVIARSGSVLTIHFKREENRFYDIVMEGDARIVYAGVLWEEAWRY</sequence>
<comment type="caution">
    <text evidence="3">Lacks conserved residue(s) required for the propagation of feature annotation.</text>
</comment>